<evidence type="ECO:0000256" key="6">
    <source>
        <dbReference type="ARBA" id="ARBA00023125"/>
    </source>
</evidence>
<dbReference type="PANTHER" id="PTHR45526:SF1">
    <property type="entry name" value="TRANSCRIPTIONAL REGULATORY PROTEIN DCUR-RELATED"/>
    <property type="match status" value="1"/>
</dbReference>
<keyword evidence="4 9" id="KW-0902">Two-component regulatory system</keyword>
<dbReference type="InterPro" id="IPR024187">
    <property type="entry name" value="Sig_transdc_resp-reg_cit/mal"/>
</dbReference>
<dbReference type="InterPro" id="IPR036390">
    <property type="entry name" value="WH_DNA-bd_sf"/>
</dbReference>
<dbReference type="GO" id="GO:0003700">
    <property type="term" value="F:DNA-binding transcription factor activity"/>
    <property type="evidence" value="ECO:0007669"/>
    <property type="project" value="InterPro"/>
</dbReference>
<evidence type="ECO:0000256" key="2">
    <source>
        <dbReference type="ARBA" id="ARBA00022490"/>
    </source>
</evidence>
<name>A0A3M8LNF9_9MICO</name>
<comment type="subcellular location">
    <subcellularLocation>
        <location evidence="1 9">Cytoplasm</location>
    </subcellularLocation>
</comment>
<dbReference type="OrthoDB" id="7187989at2"/>
<dbReference type="SUPFAM" id="SSF46785">
    <property type="entry name" value="Winged helix' DNA-binding domain"/>
    <property type="match status" value="1"/>
</dbReference>
<keyword evidence="3 10" id="KW-0597">Phosphoprotein</keyword>
<dbReference type="Proteomes" id="UP000279859">
    <property type="component" value="Unassembled WGS sequence"/>
</dbReference>
<keyword evidence="6 9" id="KW-0238">DNA-binding</keyword>
<sequence>MTGRLRALIVDDDVAVARIHQRFVAEHPSFTVVGVAHSGASALEQIERLKPDVVLLDVYLPDFSGLEVLSRMRLEHGRHVEVIAVTAARDLTSVREARANGVRHYLVKPFTATSLRERLDEVERHHATLRRTARGEPLDQRTVDQIIASTATTPSLPPKGLSQPTLERVATVLREAGADLSASEIAERIGMSRVGARRYLEHLVGRGLASVEPRYGATGRPENRYRVAP</sequence>
<feature type="domain" description="Response regulatory" evidence="11">
    <location>
        <begin position="6"/>
        <end position="123"/>
    </location>
</feature>
<accession>A0A3M8LNF9</accession>
<dbReference type="InterPro" id="IPR001789">
    <property type="entry name" value="Sig_transdc_resp-reg_receiver"/>
</dbReference>
<keyword evidence="7 9" id="KW-0010">Activator</keyword>
<dbReference type="InterPro" id="IPR048714">
    <property type="entry name" value="DpiA-like_HTH"/>
</dbReference>
<comment type="caution">
    <text evidence="12">The sequence shown here is derived from an EMBL/GenBank/DDBJ whole genome shotgun (WGS) entry which is preliminary data.</text>
</comment>
<evidence type="ECO:0000313" key="12">
    <source>
        <dbReference type="EMBL" id="RNE67033.1"/>
    </source>
</evidence>
<dbReference type="InterPro" id="IPR051271">
    <property type="entry name" value="2C-system_Tx_regulators"/>
</dbReference>
<evidence type="ECO:0000256" key="3">
    <source>
        <dbReference type="ARBA" id="ARBA00022553"/>
    </source>
</evidence>
<protein>
    <recommendedName>
        <fullName evidence="9">Transcriptional regulatory protein</fullName>
    </recommendedName>
</protein>
<dbReference type="InterPro" id="IPR036388">
    <property type="entry name" value="WH-like_DNA-bd_sf"/>
</dbReference>
<keyword evidence="5 9" id="KW-0805">Transcription regulation</keyword>
<dbReference type="InterPro" id="IPR011006">
    <property type="entry name" value="CheY-like_superfamily"/>
</dbReference>
<dbReference type="Pfam" id="PF00072">
    <property type="entry name" value="Response_reg"/>
    <property type="match status" value="1"/>
</dbReference>
<evidence type="ECO:0000256" key="1">
    <source>
        <dbReference type="ARBA" id="ARBA00004496"/>
    </source>
</evidence>
<dbReference type="PIRSF" id="PIRSF006171">
    <property type="entry name" value="RR_citrat_malat"/>
    <property type="match status" value="1"/>
</dbReference>
<dbReference type="GO" id="GO:0000156">
    <property type="term" value="F:phosphorelay response regulator activity"/>
    <property type="evidence" value="ECO:0007669"/>
    <property type="project" value="TreeGrafter"/>
</dbReference>
<dbReference type="GO" id="GO:0003677">
    <property type="term" value="F:DNA binding"/>
    <property type="evidence" value="ECO:0007669"/>
    <property type="project" value="UniProtKB-KW"/>
</dbReference>
<evidence type="ECO:0000256" key="9">
    <source>
        <dbReference type="PIRNR" id="PIRNR006171"/>
    </source>
</evidence>
<dbReference type="AlphaFoldDB" id="A0A3M8LNF9"/>
<keyword evidence="13" id="KW-1185">Reference proteome</keyword>
<keyword evidence="8 9" id="KW-0804">Transcription</keyword>
<dbReference type="SMART" id="SM00448">
    <property type="entry name" value="REC"/>
    <property type="match status" value="1"/>
</dbReference>
<evidence type="ECO:0000313" key="13">
    <source>
        <dbReference type="Proteomes" id="UP000279859"/>
    </source>
</evidence>
<dbReference type="SUPFAM" id="SSF52172">
    <property type="entry name" value="CheY-like"/>
    <property type="match status" value="1"/>
</dbReference>
<evidence type="ECO:0000256" key="5">
    <source>
        <dbReference type="ARBA" id="ARBA00023015"/>
    </source>
</evidence>
<dbReference type="PROSITE" id="PS50110">
    <property type="entry name" value="RESPONSE_REGULATORY"/>
    <property type="match status" value="1"/>
</dbReference>
<evidence type="ECO:0000259" key="11">
    <source>
        <dbReference type="PROSITE" id="PS50110"/>
    </source>
</evidence>
<gene>
    <name evidence="12" type="ORF">EEJ31_02180</name>
</gene>
<proteinExistence type="predicted"/>
<dbReference type="Pfam" id="PF20714">
    <property type="entry name" value="HTH_64"/>
    <property type="match status" value="1"/>
</dbReference>
<dbReference type="PANTHER" id="PTHR45526">
    <property type="entry name" value="TRANSCRIPTIONAL REGULATORY PROTEIN DPIA"/>
    <property type="match status" value="1"/>
</dbReference>
<dbReference type="Gene3D" id="1.10.10.10">
    <property type="entry name" value="Winged helix-like DNA-binding domain superfamily/Winged helix DNA-binding domain"/>
    <property type="match status" value="1"/>
</dbReference>
<dbReference type="Gene3D" id="3.40.50.2300">
    <property type="match status" value="1"/>
</dbReference>
<evidence type="ECO:0000256" key="7">
    <source>
        <dbReference type="ARBA" id="ARBA00023159"/>
    </source>
</evidence>
<dbReference type="EMBL" id="RDSR01000002">
    <property type="protein sequence ID" value="RNE67033.1"/>
    <property type="molecule type" value="Genomic_DNA"/>
</dbReference>
<organism evidence="12 13">
    <name type="scientific">Cryobacterium tepidiphilum</name>
    <dbReference type="NCBI Taxonomy" id="2486026"/>
    <lineage>
        <taxon>Bacteria</taxon>
        <taxon>Bacillati</taxon>
        <taxon>Actinomycetota</taxon>
        <taxon>Actinomycetes</taxon>
        <taxon>Micrococcales</taxon>
        <taxon>Microbacteriaceae</taxon>
        <taxon>Cryobacterium</taxon>
    </lineage>
</organism>
<reference evidence="12 13" key="1">
    <citation type="submission" date="2018-11" db="EMBL/GenBank/DDBJ databases">
        <title>Cryobacterium sp. nov., isolated from rhizosphere soil of lettuce.</title>
        <authorList>
            <person name="Wang Y."/>
        </authorList>
    </citation>
    <scope>NUCLEOTIDE SEQUENCE [LARGE SCALE GENOMIC DNA]</scope>
    <source>
        <strain evidence="12 13">NEAU-85</strain>
    </source>
</reference>
<evidence type="ECO:0000256" key="10">
    <source>
        <dbReference type="PROSITE-ProRule" id="PRU00169"/>
    </source>
</evidence>
<dbReference type="GO" id="GO:0005737">
    <property type="term" value="C:cytoplasm"/>
    <property type="evidence" value="ECO:0007669"/>
    <property type="project" value="UniProtKB-SubCell"/>
</dbReference>
<keyword evidence="2 9" id="KW-0963">Cytoplasm</keyword>
<dbReference type="RefSeq" id="WP_123044646.1">
    <property type="nucleotide sequence ID" value="NZ_RDSR01000002.1"/>
</dbReference>
<feature type="modified residue" description="4-aspartylphosphate" evidence="10">
    <location>
        <position position="57"/>
    </location>
</feature>
<evidence type="ECO:0000256" key="8">
    <source>
        <dbReference type="ARBA" id="ARBA00023163"/>
    </source>
</evidence>
<evidence type="ECO:0000256" key="4">
    <source>
        <dbReference type="ARBA" id="ARBA00023012"/>
    </source>
</evidence>